<keyword evidence="1" id="KW-0472">Membrane</keyword>
<keyword evidence="3" id="KW-1185">Reference proteome</keyword>
<evidence type="ECO:0000313" key="3">
    <source>
        <dbReference type="Proteomes" id="UP001302652"/>
    </source>
</evidence>
<gene>
    <name evidence="2" type="ORF">RW095_07370</name>
</gene>
<accession>A0ABZ0E947</accession>
<name>A0ABZ0E947_9BURK</name>
<keyword evidence="1" id="KW-0812">Transmembrane</keyword>
<protein>
    <submittedName>
        <fullName evidence="2">Uncharacterized protein</fullName>
    </submittedName>
</protein>
<proteinExistence type="predicted"/>
<dbReference type="RefSeq" id="WP_317015422.1">
    <property type="nucleotide sequence ID" value="NZ_CP136511.1"/>
</dbReference>
<evidence type="ECO:0000256" key="1">
    <source>
        <dbReference type="SAM" id="Phobius"/>
    </source>
</evidence>
<keyword evidence="1" id="KW-1133">Transmembrane helix</keyword>
<dbReference type="Proteomes" id="UP001302652">
    <property type="component" value="Chromosome 3"/>
</dbReference>
<reference evidence="2 3" key="1">
    <citation type="submission" date="2023-10" db="EMBL/GenBank/DDBJ databases">
        <title>Surface-active antibiotics is a multifunctional adaptation for post-fire microbes.</title>
        <authorList>
            <person name="Liu M.D."/>
            <person name="Du Y."/>
            <person name="Koupaei S.K."/>
            <person name="Kim N.R."/>
            <person name="Zhang W."/>
            <person name="Traxler M.F."/>
        </authorList>
    </citation>
    <scope>NUCLEOTIDE SEQUENCE [LARGE SCALE GENOMIC DNA]</scope>
    <source>
        <strain evidence="2 3">F3</strain>
    </source>
</reference>
<organism evidence="2 3">
    <name type="scientific">Paraburkholderia kirstenboschensis</name>
    <dbReference type="NCBI Taxonomy" id="1245436"/>
    <lineage>
        <taxon>Bacteria</taxon>
        <taxon>Pseudomonadati</taxon>
        <taxon>Pseudomonadota</taxon>
        <taxon>Betaproteobacteria</taxon>
        <taxon>Burkholderiales</taxon>
        <taxon>Burkholderiaceae</taxon>
        <taxon>Paraburkholderia</taxon>
    </lineage>
</organism>
<feature type="transmembrane region" description="Helical" evidence="1">
    <location>
        <begin position="20"/>
        <end position="38"/>
    </location>
</feature>
<dbReference type="EMBL" id="CP136511">
    <property type="protein sequence ID" value="WOD13768.1"/>
    <property type="molecule type" value="Genomic_DNA"/>
</dbReference>
<evidence type="ECO:0000313" key="2">
    <source>
        <dbReference type="EMBL" id="WOD13768.1"/>
    </source>
</evidence>
<sequence length="43" mass="4740">MATSLAYMVSFALKTVDDEIAPIWLTNSVLVAQIVVAGPRQRY</sequence>